<comment type="caution">
    <text evidence="1">The sequence shown here is derived from an EMBL/GenBank/DDBJ whole genome shotgun (WGS) entry which is preliminary data.</text>
</comment>
<reference evidence="1 2" key="1">
    <citation type="journal article" date="2012" name="BMC Genomics">
        <title>Comparative genomic analysis and phylogenetic position of Theileria equi.</title>
        <authorList>
            <person name="Kappmeyer L.S."/>
            <person name="Thiagarajan M."/>
            <person name="Herndon D.R."/>
            <person name="Ramsay J.D."/>
            <person name="Caler E."/>
            <person name="Djikeng A."/>
            <person name="Gillespie J.J."/>
            <person name="Lau A.O."/>
            <person name="Roalson E.H."/>
            <person name="Silva J.C."/>
            <person name="Silva M.G."/>
            <person name="Suarez C.E."/>
            <person name="Ueti M.W."/>
            <person name="Nene V.M."/>
            <person name="Mealey R.H."/>
            <person name="Knowles D.P."/>
            <person name="Brayton K.A."/>
        </authorList>
    </citation>
    <scope>NUCLEOTIDE SEQUENCE [LARGE SCALE GENOMIC DNA]</scope>
    <source>
        <strain evidence="1 2">WA</strain>
    </source>
</reference>
<dbReference type="VEuPathDB" id="PiroplasmaDB:BEWA_017250"/>
<dbReference type="RefSeq" id="XP_004831498.1">
    <property type="nucleotide sequence ID" value="XM_004831441.1"/>
</dbReference>
<evidence type="ECO:0000313" key="2">
    <source>
        <dbReference type="Proteomes" id="UP000031512"/>
    </source>
</evidence>
<dbReference type="SUPFAM" id="SSF54999">
    <property type="entry name" value="Ribosomal protein S10"/>
    <property type="match status" value="1"/>
</dbReference>
<sequence length="139" mass="16226">MYSLRSLSVSLTTPLKHELSRTLAEIKKSFQIAKQQEKSVGIVEYAYSPRKRYRVTYLKSRFKHRYAIRHYVFEQYNYKINIYDPQDVDVTISSILGSLSPSVHANCTFSWGFNSQSSVSSYKTEENIIKRLISNVRSQ</sequence>
<dbReference type="InterPro" id="IPR036838">
    <property type="entry name" value="Ribosomal_uS10_dom_sf"/>
</dbReference>
<name>L1L966_THEEQ</name>
<dbReference type="KEGG" id="beq:BEWA_017250"/>
<dbReference type="GeneID" id="15804873"/>
<dbReference type="Proteomes" id="UP000031512">
    <property type="component" value="Unassembled WGS sequence"/>
</dbReference>
<dbReference type="EMBL" id="ACOU01000008">
    <property type="protein sequence ID" value="EKX72046.1"/>
    <property type="molecule type" value="Genomic_DNA"/>
</dbReference>
<keyword evidence="2" id="KW-1185">Reference proteome</keyword>
<evidence type="ECO:0000313" key="1">
    <source>
        <dbReference type="EMBL" id="EKX72046.1"/>
    </source>
</evidence>
<accession>L1L966</accession>
<organism evidence="1 2">
    <name type="scientific">Theileria equi strain WA</name>
    <dbReference type="NCBI Taxonomy" id="1537102"/>
    <lineage>
        <taxon>Eukaryota</taxon>
        <taxon>Sar</taxon>
        <taxon>Alveolata</taxon>
        <taxon>Apicomplexa</taxon>
        <taxon>Aconoidasida</taxon>
        <taxon>Piroplasmida</taxon>
        <taxon>Theileriidae</taxon>
        <taxon>Theileria</taxon>
    </lineage>
</organism>
<dbReference type="OrthoDB" id="406314at2759"/>
<proteinExistence type="predicted"/>
<dbReference type="AlphaFoldDB" id="L1L966"/>
<gene>
    <name evidence="1" type="ORF">BEWA_017250</name>
</gene>
<evidence type="ECO:0008006" key="3">
    <source>
        <dbReference type="Google" id="ProtNLM"/>
    </source>
</evidence>
<dbReference type="eggNOG" id="KOG2383">
    <property type="taxonomic scope" value="Eukaryota"/>
</dbReference>
<protein>
    <recommendedName>
        <fullName evidence="3">Ribosomal protein S10 domain-containing protein</fullName>
    </recommendedName>
</protein>